<evidence type="ECO:0000259" key="7">
    <source>
        <dbReference type="Pfam" id="PF25944"/>
    </source>
</evidence>
<evidence type="ECO:0000256" key="4">
    <source>
        <dbReference type="SAM" id="MobiDB-lite"/>
    </source>
</evidence>
<dbReference type="PANTHER" id="PTHR30158:SF3">
    <property type="entry name" value="MULTIDRUG EFFLUX PUMP SUBUNIT ACRA-RELATED"/>
    <property type="match status" value="1"/>
</dbReference>
<dbReference type="GO" id="GO:0022857">
    <property type="term" value="F:transmembrane transporter activity"/>
    <property type="evidence" value="ECO:0007669"/>
    <property type="project" value="InterPro"/>
</dbReference>
<dbReference type="Pfam" id="PF25876">
    <property type="entry name" value="HH_MFP_RND"/>
    <property type="match status" value="1"/>
</dbReference>
<comment type="caution">
    <text evidence="9">The sequence shown here is derived from an EMBL/GenBank/DDBJ whole genome shotgun (WGS) entry which is preliminary data.</text>
</comment>
<evidence type="ECO:0000256" key="3">
    <source>
        <dbReference type="SAM" id="Coils"/>
    </source>
</evidence>
<reference evidence="9 10" key="1">
    <citation type="journal article" date="2012" name="BMC Genomics">
        <title>Genomic basis of broad host range and environmental adaptability of Rhizobium tropici CIAT 899 and Rhizobium sp. PRF 81 which are used in inoculants for common bean (Phaseolus vulgaris L.).</title>
        <authorList>
            <person name="Ormeno-Orrillo E."/>
            <person name="Menna P."/>
            <person name="Almeida L.G."/>
            <person name="Ollero F.J."/>
            <person name="Nicolas M.F."/>
            <person name="Pains Rodrigues E."/>
            <person name="Shigueyoshi Nakatani A."/>
            <person name="Silva Batista J.S."/>
            <person name="Oliveira Chueire L.M."/>
            <person name="Souza R.C."/>
            <person name="Ribeiro Vasconcelos A.T."/>
            <person name="Megias M."/>
            <person name="Hungria M."/>
            <person name="Martinez-Romero E."/>
        </authorList>
    </citation>
    <scope>NUCLEOTIDE SEQUENCE [LARGE SCALE GENOMIC DNA]</scope>
    <source>
        <strain evidence="9 10">PRF 81</strain>
    </source>
</reference>
<feature type="domain" description="Multidrug resistance protein MdtA-like barrel-sandwich hybrid" evidence="6">
    <location>
        <begin position="260"/>
        <end position="401"/>
    </location>
</feature>
<feature type="region of interest" description="Disordered" evidence="4">
    <location>
        <begin position="580"/>
        <end position="611"/>
    </location>
</feature>
<feature type="compositionally biased region" description="Basic and acidic residues" evidence="4">
    <location>
        <begin position="591"/>
        <end position="603"/>
    </location>
</feature>
<dbReference type="InterPro" id="IPR058625">
    <property type="entry name" value="MdtA-like_BSH"/>
</dbReference>
<keyword evidence="10" id="KW-1185">Reference proteome</keyword>
<evidence type="ECO:0000256" key="2">
    <source>
        <dbReference type="ARBA" id="ARBA00009477"/>
    </source>
</evidence>
<dbReference type="Gene3D" id="2.40.50.100">
    <property type="match status" value="1"/>
</dbReference>
<dbReference type="GO" id="GO:0005886">
    <property type="term" value="C:plasma membrane"/>
    <property type="evidence" value="ECO:0007669"/>
    <property type="project" value="UniProtKB-SubCell"/>
</dbReference>
<accession>N6U174</accession>
<feature type="domain" description="Multidrug resistance protein MdtA-like alpha-helical hairpin" evidence="5">
    <location>
        <begin position="300"/>
        <end position="369"/>
    </location>
</feature>
<evidence type="ECO:0000256" key="1">
    <source>
        <dbReference type="ARBA" id="ARBA00004196"/>
    </source>
</evidence>
<name>N6U174_9HYPH</name>
<evidence type="ECO:0000313" key="10">
    <source>
        <dbReference type="Proteomes" id="UP000012429"/>
    </source>
</evidence>
<dbReference type="STRING" id="363754.RHSP_78996"/>
<dbReference type="Gene3D" id="1.10.287.470">
    <property type="entry name" value="Helix hairpin bin"/>
    <property type="match status" value="1"/>
</dbReference>
<dbReference type="Gene3D" id="2.40.420.20">
    <property type="match status" value="1"/>
</dbReference>
<feature type="domain" description="Multidrug resistance protein MdtA-like C-terminal permuted SH3" evidence="8">
    <location>
        <begin position="502"/>
        <end position="561"/>
    </location>
</feature>
<dbReference type="Gene3D" id="2.40.30.170">
    <property type="match status" value="1"/>
</dbReference>
<dbReference type="FunFam" id="2.40.420.20:FF:000001">
    <property type="entry name" value="Efflux RND transporter periplasmic adaptor subunit"/>
    <property type="match status" value="1"/>
</dbReference>
<dbReference type="NCBIfam" id="TIGR01730">
    <property type="entry name" value="RND_mfp"/>
    <property type="match status" value="1"/>
</dbReference>
<comment type="similarity">
    <text evidence="2">Belongs to the membrane fusion protein (MFP) (TC 8.A.1) family.</text>
</comment>
<dbReference type="InterPro" id="IPR058627">
    <property type="entry name" value="MdtA-like_C"/>
</dbReference>
<dbReference type="InterPro" id="IPR058626">
    <property type="entry name" value="MdtA-like_b-barrel"/>
</dbReference>
<dbReference type="InterPro" id="IPR058624">
    <property type="entry name" value="MdtA-like_HH"/>
</dbReference>
<feature type="coiled-coil region" evidence="3">
    <location>
        <begin position="338"/>
        <end position="365"/>
    </location>
</feature>
<evidence type="ECO:0000259" key="8">
    <source>
        <dbReference type="Pfam" id="PF25967"/>
    </source>
</evidence>
<keyword evidence="3" id="KW-0175">Coiled coil</keyword>
<proteinExistence type="inferred from homology"/>
<dbReference type="AlphaFoldDB" id="N6U174"/>
<feature type="domain" description="Multidrug resistance protein MdtA-like beta-barrel" evidence="7">
    <location>
        <begin position="406"/>
        <end position="495"/>
    </location>
</feature>
<dbReference type="PANTHER" id="PTHR30158">
    <property type="entry name" value="ACRA/E-RELATED COMPONENT OF DRUG EFFLUX TRANSPORTER"/>
    <property type="match status" value="1"/>
</dbReference>
<dbReference type="InterPro" id="IPR006143">
    <property type="entry name" value="RND_pump_MFP"/>
</dbReference>
<comment type="subcellular location">
    <subcellularLocation>
        <location evidence="1">Cell envelope</location>
    </subcellularLocation>
</comment>
<dbReference type="PATRIC" id="fig|363754.4.peg.5906"/>
<evidence type="ECO:0000259" key="5">
    <source>
        <dbReference type="Pfam" id="PF25876"/>
    </source>
</evidence>
<dbReference type="EMBL" id="AQHN01000089">
    <property type="protein sequence ID" value="ENN84088.1"/>
    <property type="molecule type" value="Genomic_DNA"/>
</dbReference>
<organism evidence="9 10">
    <name type="scientific">Rhizobium freirei PRF 81</name>
    <dbReference type="NCBI Taxonomy" id="363754"/>
    <lineage>
        <taxon>Bacteria</taxon>
        <taxon>Pseudomonadati</taxon>
        <taxon>Pseudomonadota</taxon>
        <taxon>Alphaproteobacteria</taxon>
        <taxon>Hyphomicrobiales</taxon>
        <taxon>Rhizobiaceae</taxon>
        <taxon>Rhizobium/Agrobacterium group</taxon>
        <taxon>Rhizobium</taxon>
    </lineage>
</organism>
<dbReference type="Pfam" id="PF25967">
    <property type="entry name" value="RND-MFP_C"/>
    <property type="match status" value="1"/>
</dbReference>
<evidence type="ECO:0000259" key="6">
    <source>
        <dbReference type="Pfam" id="PF25917"/>
    </source>
</evidence>
<dbReference type="SUPFAM" id="SSF111369">
    <property type="entry name" value="HlyD-like secretion proteins"/>
    <property type="match status" value="1"/>
</dbReference>
<dbReference type="Proteomes" id="UP000012429">
    <property type="component" value="Unassembled WGS sequence"/>
</dbReference>
<protein>
    <submittedName>
        <fullName evidence="9">Secretion protein HlyD</fullName>
    </submittedName>
</protein>
<sequence>MHQRSNLRILPGFAHGEVNESLALALFGLVHVDHEDLLERLVERQVFIGVARQGQHRGAMLGDNRREEIGLARKQSIKGLLRNLAASRHQIHRRAAVTKFVESDARRTDDLGSPCIVARGFGATTRAACRSLILFAGPLPYQCLHLNLDKRMRLTFQPIQIFSVRSRTVNKATGNSNVRKLASSTSALVYPAVSTRLPFTRSALIVAAAAAAMLLAGCNEQKAAQNNAPAVKTEVSAMALHPQSVAITAELPGRTSAYLVAEVRPQVGGIIRNRNFKEGSEVKEGDVLYEIDPASYQASYDSAAAALQKAQGAVPSAQSKVDRYKSLTAQDAVSKQNLDDAISTLAQANADVASAKATLETARINLDYTKMRAPIGGRVDASTVTVGALVTADQTTALTTIRKLDPINVDVTQSSTNLLEFRRAVADGRLKTSGDNVSVHLTLEDGSQYKETGTLQFAESSVAETVGTITVRAVFPNPDRVLLPGMYVRATIQEGIAESSFLVPQRAVFRNTKGEPTAMFVTAENKVQQRVLKVQRSIGNSWLVNEGVKDSDRVIVEGSQRVRDGQEVTVSPVTIDDATGEVKQAAAAETKSTEQAELEKTDTKAASGAQK</sequence>
<gene>
    <name evidence="9" type="ORF">RHSP_78996</name>
</gene>
<dbReference type="Pfam" id="PF25944">
    <property type="entry name" value="Beta-barrel_RND"/>
    <property type="match status" value="1"/>
</dbReference>
<dbReference type="Pfam" id="PF25917">
    <property type="entry name" value="BSH_RND"/>
    <property type="match status" value="1"/>
</dbReference>
<evidence type="ECO:0000313" key="9">
    <source>
        <dbReference type="EMBL" id="ENN84088.1"/>
    </source>
</evidence>
<dbReference type="GO" id="GO:0046677">
    <property type="term" value="P:response to antibiotic"/>
    <property type="evidence" value="ECO:0007669"/>
    <property type="project" value="TreeGrafter"/>
</dbReference>